<name>A0ABZ2PXA9_9BURK</name>
<sequence>MHPFSPDEHFAAAKMAQADLYFFSRWMFYQRRRYKWLRGPHHKAICDALMRVFFGKVNRLIINVPPRYSKTELAVVNFIAWTLGQVPDAEFIHASYAAPLAANNSANVRSLVQHEAYQQVFPACRLASDSKSHWITTEGGVMYAAGAGGTITGFGAGKHREGFGGAIIIDDPHKPDEAKSDVIRQGVIDWFQNTLESRKNSKDTPIILIMQRLHERDLAGWLLDGGNGESWEHVCLPAIQDDGTALWPEKHTIDDLRRMEQAAPYVFAGQYLQRPSPPDGGLIKPDAITTIDALPAGTIKWVRGWDLAATIDGDYTAGAKLGKLEDGRFVIADVVRLRCGPDERDAALTNTAARDGKSVRISLPQDPGQAGKTQALYLTRKLAGYAVTTSPESGDKATRAEPLAAQINVGNVLMLRGPWNDALLNEMRLFPNGTHDDQVDACSRAFAEIMVHKRGFFDLD</sequence>
<evidence type="ECO:0000256" key="1">
    <source>
        <dbReference type="ARBA" id="ARBA00022612"/>
    </source>
</evidence>
<proteinExistence type="predicted"/>
<dbReference type="InterPro" id="IPR035421">
    <property type="entry name" value="Terminase_6C"/>
</dbReference>
<accession>A0ABZ2PXA9</accession>
<dbReference type="NCBIfam" id="TIGR01630">
    <property type="entry name" value="psiM2_ORF9"/>
    <property type="match status" value="1"/>
</dbReference>
<evidence type="ECO:0000313" key="3">
    <source>
        <dbReference type="EMBL" id="WXK39761.1"/>
    </source>
</evidence>
<evidence type="ECO:0000259" key="2">
    <source>
        <dbReference type="Pfam" id="PF17289"/>
    </source>
</evidence>
<dbReference type="RefSeq" id="WP_041753215.1">
    <property type="nucleotide sequence ID" value="NZ_CP062174.1"/>
</dbReference>
<dbReference type="EMBL" id="CP062176">
    <property type="protein sequence ID" value="WXK39761.1"/>
    <property type="molecule type" value="Genomic_DNA"/>
</dbReference>
<dbReference type="Proteomes" id="UP001493153">
    <property type="component" value="Chromosome"/>
</dbReference>
<dbReference type="InterPro" id="IPR006517">
    <property type="entry name" value="Phage_terminase_lsu-like_C"/>
</dbReference>
<evidence type="ECO:0000313" key="4">
    <source>
        <dbReference type="Proteomes" id="UP001493153"/>
    </source>
</evidence>
<keyword evidence="1" id="KW-1188">Viral release from host cell</keyword>
<protein>
    <submittedName>
        <fullName evidence="3">Phage terminase large subunit</fullName>
    </submittedName>
</protein>
<organism evidence="3 4">
    <name type="scientific">Mycetohabitans rhizoxinica</name>
    <dbReference type="NCBI Taxonomy" id="412963"/>
    <lineage>
        <taxon>Bacteria</taxon>
        <taxon>Pseudomonadati</taxon>
        <taxon>Pseudomonadota</taxon>
        <taxon>Betaproteobacteria</taxon>
        <taxon>Burkholderiales</taxon>
        <taxon>Burkholderiaceae</taxon>
        <taxon>Mycetohabitans</taxon>
    </lineage>
</organism>
<feature type="domain" description="Terminase large subunit gp17-like C-terminal" evidence="2">
    <location>
        <begin position="303"/>
        <end position="446"/>
    </location>
</feature>
<dbReference type="Pfam" id="PF17289">
    <property type="entry name" value="Terminase_6C"/>
    <property type="match status" value="1"/>
</dbReference>
<gene>
    <name evidence="3" type="primary">terL</name>
    <name evidence="3" type="ORF">IHE29_10995</name>
</gene>
<keyword evidence="4" id="KW-1185">Reference proteome</keyword>
<reference evidence="3 4" key="1">
    <citation type="submission" date="2020-09" db="EMBL/GenBank/DDBJ databases">
        <title>Genome sequences of Mycetohabitans spp.</title>
        <authorList>
            <person name="Carter M.E."/>
            <person name="Carpenter S.C.D."/>
            <person name="Bogdanove A.J."/>
        </authorList>
    </citation>
    <scope>NUCLEOTIDE SEQUENCE [LARGE SCALE GENOMIC DNA]</scope>
    <source>
        <strain evidence="3 4">B12</strain>
    </source>
</reference>